<evidence type="ECO:0000313" key="3">
    <source>
        <dbReference type="Proteomes" id="UP000030640"/>
    </source>
</evidence>
<feature type="region of interest" description="Disordered" evidence="1">
    <location>
        <begin position="343"/>
        <end position="374"/>
    </location>
</feature>
<proteinExistence type="predicted"/>
<evidence type="ECO:0000313" key="2">
    <source>
        <dbReference type="EMBL" id="EUD65750.1"/>
    </source>
</evidence>
<name>W7A255_9APIC</name>
<gene>
    <name evidence="2" type="ORF">C922_03733</name>
</gene>
<dbReference type="VEuPathDB" id="PlasmoDB:C922_03733"/>
<reference evidence="2 3" key="1">
    <citation type="submission" date="2013-02" db="EMBL/GenBank/DDBJ databases">
        <title>The Genome Sequence of Plasmodium inui San Antonio 1.</title>
        <authorList>
            <consortium name="The Broad Institute Genome Sequencing Platform"/>
            <consortium name="The Broad Institute Genome Sequencing Center for Infectious Disease"/>
            <person name="Neafsey D."/>
            <person name="Cheeseman I."/>
            <person name="Volkman S."/>
            <person name="Adams J."/>
            <person name="Walker B."/>
            <person name="Young S.K."/>
            <person name="Zeng Q."/>
            <person name="Gargeya S."/>
            <person name="Fitzgerald M."/>
            <person name="Haas B."/>
            <person name="Abouelleil A."/>
            <person name="Alvarado L."/>
            <person name="Arachchi H.M."/>
            <person name="Berlin A.M."/>
            <person name="Chapman S.B."/>
            <person name="Dewar J."/>
            <person name="Goldberg J."/>
            <person name="Griggs A."/>
            <person name="Gujja S."/>
            <person name="Hansen M."/>
            <person name="Howarth C."/>
            <person name="Imamovic A."/>
            <person name="Larimer J."/>
            <person name="McCowan C."/>
            <person name="Murphy C."/>
            <person name="Neiman D."/>
            <person name="Pearson M."/>
            <person name="Priest M."/>
            <person name="Roberts A."/>
            <person name="Saif S."/>
            <person name="Shea T."/>
            <person name="Sisk P."/>
            <person name="Sykes S."/>
            <person name="Wortman J."/>
            <person name="Nusbaum C."/>
            <person name="Birren B."/>
        </authorList>
    </citation>
    <scope>NUCLEOTIDE SEQUENCE [LARGE SCALE GENOMIC DNA]</scope>
    <source>
        <strain evidence="2 3">San Antonio 1</strain>
    </source>
</reference>
<keyword evidence="3" id="KW-1185">Reference proteome</keyword>
<feature type="region of interest" description="Disordered" evidence="1">
    <location>
        <begin position="227"/>
        <end position="256"/>
    </location>
</feature>
<organism evidence="2 3">
    <name type="scientific">Plasmodium inui San Antonio 1</name>
    <dbReference type="NCBI Taxonomy" id="1237626"/>
    <lineage>
        <taxon>Eukaryota</taxon>
        <taxon>Sar</taxon>
        <taxon>Alveolata</taxon>
        <taxon>Apicomplexa</taxon>
        <taxon>Aconoidasida</taxon>
        <taxon>Haemosporida</taxon>
        <taxon>Plasmodiidae</taxon>
        <taxon>Plasmodium</taxon>
        <taxon>Plasmodium (Plasmodium)</taxon>
    </lineage>
</organism>
<feature type="region of interest" description="Disordered" evidence="1">
    <location>
        <begin position="201"/>
        <end position="220"/>
    </location>
</feature>
<protein>
    <submittedName>
        <fullName evidence="2">Uncharacterized protein</fullName>
    </submittedName>
</protein>
<dbReference type="Proteomes" id="UP000030640">
    <property type="component" value="Unassembled WGS sequence"/>
</dbReference>
<feature type="compositionally biased region" description="Basic and acidic residues" evidence="1">
    <location>
        <begin position="227"/>
        <end position="245"/>
    </location>
</feature>
<sequence length="374" mass="42613">MDLPSQENNSKERLIDVVTGASIYDLFEAYGRKHIPSHCNECFRAAREEQAKGITKCKECLTGILGKWEKITWDQWKEETRYKKASDELELWKDLDSWAYLLMSKDQALRRNWGKDMERLWNKVIEGIAKGLDNKRGRRRKLGIPTSRGEALIKLTHGWAHAFKGRTRGEQLPTSEVICNVLNRMGWMPSGGRMQQMCSNLPHKQESDSEGHVSGLYPISEVSPTHHAEGFKEKPCSMHEPHPDDAPGGSPITGLAPKILDYEDTRNEIEKSPGTHEAQGITGEIPWGKVAIGVMASLSIGFNLWKVKEKRVAIAEGERSFLRKRIFRRNNSFKRWTELDEWEDSEISSNDSGNQTDEDSEDRGHSYSIGYGIR</sequence>
<accession>W7A255</accession>
<dbReference type="GeneID" id="20039007"/>
<dbReference type="RefSeq" id="XP_008817544.1">
    <property type="nucleotide sequence ID" value="XM_008819322.1"/>
</dbReference>
<dbReference type="AlphaFoldDB" id="W7A255"/>
<dbReference type="EMBL" id="KI965476">
    <property type="protein sequence ID" value="EUD65750.1"/>
    <property type="molecule type" value="Genomic_DNA"/>
</dbReference>
<evidence type="ECO:0000256" key="1">
    <source>
        <dbReference type="SAM" id="MobiDB-lite"/>
    </source>
</evidence>